<dbReference type="EMBL" id="CAMAPE010000050">
    <property type="protein sequence ID" value="CAH9106576.1"/>
    <property type="molecule type" value="Genomic_DNA"/>
</dbReference>
<protein>
    <submittedName>
        <fullName evidence="3">Uncharacterized protein</fullName>
    </submittedName>
</protein>
<feature type="coiled-coil region" evidence="1">
    <location>
        <begin position="9"/>
        <end position="99"/>
    </location>
</feature>
<dbReference type="Proteomes" id="UP001152484">
    <property type="component" value="Unassembled WGS sequence"/>
</dbReference>
<gene>
    <name evidence="3" type="ORF">CEURO_LOCUS17354</name>
</gene>
<keyword evidence="1" id="KW-0175">Coiled coil</keyword>
<evidence type="ECO:0000256" key="1">
    <source>
        <dbReference type="SAM" id="Coils"/>
    </source>
</evidence>
<feature type="compositionally biased region" description="Pro residues" evidence="2">
    <location>
        <begin position="215"/>
        <end position="224"/>
    </location>
</feature>
<proteinExistence type="predicted"/>
<evidence type="ECO:0000313" key="4">
    <source>
        <dbReference type="Proteomes" id="UP001152484"/>
    </source>
</evidence>
<name>A0A9P0ZKX7_CUSEU</name>
<comment type="caution">
    <text evidence="3">The sequence shown here is derived from an EMBL/GenBank/DDBJ whole genome shotgun (WGS) entry which is preliminary data.</text>
</comment>
<dbReference type="AlphaFoldDB" id="A0A9P0ZKX7"/>
<evidence type="ECO:0000256" key="2">
    <source>
        <dbReference type="SAM" id="MobiDB-lite"/>
    </source>
</evidence>
<organism evidence="3 4">
    <name type="scientific">Cuscuta europaea</name>
    <name type="common">European dodder</name>
    <dbReference type="NCBI Taxonomy" id="41803"/>
    <lineage>
        <taxon>Eukaryota</taxon>
        <taxon>Viridiplantae</taxon>
        <taxon>Streptophyta</taxon>
        <taxon>Embryophyta</taxon>
        <taxon>Tracheophyta</taxon>
        <taxon>Spermatophyta</taxon>
        <taxon>Magnoliopsida</taxon>
        <taxon>eudicotyledons</taxon>
        <taxon>Gunneridae</taxon>
        <taxon>Pentapetalae</taxon>
        <taxon>asterids</taxon>
        <taxon>lamiids</taxon>
        <taxon>Solanales</taxon>
        <taxon>Convolvulaceae</taxon>
        <taxon>Cuscuteae</taxon>
        <taxon>Cuscuta</taxon>
        <taxon>Cuscuta subgen. Cuscuta</taxon>
    </lineage>
</organism>
<feature type="region of interest" description="Disordered" evidence="2">
    <location>
        <begin position="188"/>
        <end position="224"/>
    </location>
</feature>
<evidence type="ECO:0000313" key="3">
    <source>
        <dbReference type="EMBL" id="CAH9106576.1"/>
    </source>
</evidence>
<accession>A0A9P0ZKX7</accession>
<keyword evidence="4" id="KW-1185">Reference proteome</keyword>
<sequence>MLMESHKSQEQEIVRLKEAEQKAASTEEAMACLDRLRDEVGALKKRVDEADAAYRQVAADRDDALRVKDEALRGHDEALLRAEDAAKAAEKAADAAIEKFLAEGWKAEDRRPWCYEVVADRLEDWGRNCPVGQDYFQREMSVYYDMGQQRMQRLVYRRLHRAFKKLKLTQKWAKKNLKLPRLMKDPEAEAKLPPFERQTRYSAPSSMSRIGPMTMPWPIPPSPQ</sequence>
<dbReference type="OrthoDB" id="1328088at2759"/>
<reference evidence="3" key="1">
    <citation type="submission" date="2022-07" db="EMBL/GenBank/DDBJ databases">
        <authorList>
            <person name="Macas J."/>
            <person name="Novak P."/>
            <person name="Neumann P."/>
        </authorList>
    </citation>
    <scope>NUCLEOTIDE SEQUENCE</scope>
</reference>